<accession>B9WAY9</accession>
<evidence type="ECO:0000313" key="15">
    <source>
        <dbReference type="Proteomes" id="UP000002605"/>
    </source>
</evidence>
<feature type="region of interest" description="Disordered" evidence="12">
    <location>
        <begin position="126"/>
        <end position="214"/>
    </location>
</feature>
<organism evidence="14 15">
    <name type="scientific">Candida dubliniensis (strain CD36 / ATCC MYA-646 / CBS 7987 / NCPF 3949 / NRRL Y-17841)</name>
    <name type="common">Yeast</name>
    <dbReference type="NCBI Taxonomy" id="573826"/>
    <lineage>
        <taxon>Eukaryota</taxon>
        <taxon>Fungi</taxon>
        <taxon>Dikarya</taxon>
        <taxon>Ascomycota</taxon>
        <taxon>Saccharomycotina</taxon>
        <taxon>Pichiomycetes</taxon>
        <taxon>Debaryomycetaceae</taxon>
        <taxon>Candida/Lodderomyces clade</taxon>
        <taxon>Candida</taxon>
    </lineage>
</organism>
<keyword evidence="6 11" id="KW-0175">Coiled coil</keyword>
<feature type="transmembrane region" description="Helical" evidence="10">
    <location>
        <begin position="423"/>
        <end position="443"/>
    </location>
</feature>
<dbReference type="eggNOG" id="ENOG502QQ1E">
    <property type="taxonomic scope" value="Eukaryota"/>
</dbReference>
<evidence type="ECO:0000256" key="1">
    <source>
        <dbReference type="ARBA" id="ARBA00007472"/>
    </source>
</evidence>
<dbReference type="SMR" id="B9WAY9"/>
<evidence type="ECO:0000256" key="6">
    <source>
        <dbReference type="ARBA" id="ARBA00023054"/>
    </source>
</evidence>
<evidence type="ECO:0000256" key="5">
    <source>
        <dbReference type="ARBA" id="ARBA00022989"/>
    </source>
</evidence>
<keyword evidence="7 10" id="KW-0496">Mitochondrion</keyword>
<keyword evidence="5 10" id="KW-1133">Transmembrane helix</keyword>
<dbReference type="GO" id="GO:0005743">
    <property type="term" value="C:mitochondrial inner membrane"/>
    <property type="evidence" value="ECO:0007669"/>
    <property type="project" value="UniProtKB-SubCell"/>
</dbReference>
<keyword evidence="2 10" id="KW-0812">Transmembrane</keyword>
<evidence type="ECO:0000256" key="12">
    <source>
        <dbReference type="SAM" id="MobiDB-lite"/>
    </source>
</evidence>
<feature type="coiled-coil region" evidence="11">
    <location>
        <begin position="369"/>
        <end position="398"/>
    </location>
</feature>
<dbReference type="OrthoDB" id="5595506at2759"/>
<comment type="subcellular location">
    <subcellularLocation>
        <location evidence="10">Mitochondrion inner membrane</location>
        <topology evidence="10">Multi-pass membrane protein</topology>
    </subcellularLocation>
</comment>
<feature type="compositionally biased region" description="Basic and acidic residues" evidence="12">
    <location>
        <begin position="126"/>
        <end position="170"/>
    </location>
</feature>
<feature type="coiled-coil region" evidence="11">
    <location>
        <begin position="304"/>
        <end position="331"/>
    </location>
</feature>
<proteinExistence type="inferred from homology"/>
<keyword evidence="15" id="KW-1185">Reference proteome</keyword>
<evidence type="ECO:0000256" key="4">
    <source>
        <dbReference type="ARBA" id="ARBA00022946"/>
    </source>
</evidence>
<dbReference type="GO" id="GO:0007007">
    <property type="term" value="P:inner mitochondrial membrane organization"/>
    <property type="evidence" value="ECO:0007669"/>
    <property type="project" value="TreeGrafter"/>
</dbReference>
<dbReference type="PANTHER" id="PTHR31961:SF3">
    <property type="entry name" value="SENSITIVE TO HIGH EXPRESSION PROTEIN 9, MITOCHONDRIAL"/>
    <property type="match status" value="1"/>
</dbReference>
<dbReference type="AlphaFoldDB" id="B9WAY9"/>
<comment type="similarity">
    <text evidence="1 10">Belongs to the SHE9 family.</text>
</comment>
<evidence type="ECO:0000256" key="3">
    <source>
        <dbReference type="ARBA" id="ARBA00022792"/>
    </source>
</evidence>
<comment type="subunit">
    <text evidence="10">Homooligomer.</text>
</comment>
<dbReference type="VEuPathDB" id="FungiDB:CD36_17820"/>
<gene>
    <name evidence="13" type="ordered locus">Cd36_17820</name>
    <name evidence="14" type="ORF">CD36_17820</name>
</gene>
<dbReference type="RefSeq" id="XP_002418259.1">
    <property type="nucleotide sequence ID" value="XM_002418214.1"/>
</dbReference>
<evidence type="ECO:0000256" key="11">
    <source>
        <dbReference type="SAM" id="Coils"/>
    </source>
</evidence>
<evidence type="ECO:0000313" key="13">
    <source>
        <dbReference type="CGD" id="CAL0000162997"/>
    </source>
</evidence>
<evidence type="ECO:0000313" key="14">
    <source>
        <dbReference type="EMBL" id="CAX43559.1"/>
    </source>
</evidence>
<keyword evidence="3 10" id="KW-0999">Mitochondrion inner membrane</keyword>
<dbReference type="InterPro" id="IPR008839">
    <property type="entry name" value="MDM33_fungi"/>
</dbReference>
<dbReference type="Pfam" id="PF05546">
    <property type="entry name" value="She9_MDM33"/>
    <property type="match status" value="1"/>
</dbReference>
<comment type="function">
    <text evidence="9">Required for the maintenance of the structure of the mitochondrial inner membrane. Involved in mitochondrial morphology. Causes growth arrest when highly overexpressed.</text>
</comment>
<dbReference type="KEGG" id="cdu:CD36_17820"/>
<dbReference type="CGD" id="CAL0000162997">
    <property type="gene designation" value="Cd36_17820"/>
</dbReference>
<evidence type="ECO:0000256" key="9">
    <source>
        <dbReference type="ARBA" id="ARBA00024807"/>
    </source>
</evidence>
<evidence type="ECO:0000256" key="8">
    <source>
        <dbReference type="ARBA" id="ARBA00023136"/>
    </source>
</evidence>
<dbReference type="EMBL" id="FM992689">
    <property type="protein sequence ID" value="CAX43559.1"/>
    <property type="molecule type" value="Genomic_DNA"/>
</dbReference>
<dbReference type="HOGENOM" id="CLU_025632_5_0_1"/>
<keyword evidence="4 10" id="KW-0809">Transit peptide</keyword>
<protein>
    <recommendedName>
        <fullName evidence="10">Sensitive to high expression protein 9, mitochondrial</fullName>
    </recommendedName>
</protein>
<dbReference type="PANTHER" id="PTHR31961">
    <property type="entry name" value="SENSITIVE TO HIGH EXPRESSION PROTEIN 9, MITOCHONDRIAL"/>
    <property type="match status" value="1"/>
</dbReference>
<feature type="compositionally biased region" description="Basic and acidic residues" evidence="12">
    <location>
        <begin position="192"/>
        <end position="206"/>
    </location>
</feature>
<evidence type="ECO:0000256" key="7">
    <source>
        <dbReference type="ARBA" id="ARBA00023128"/>
    </source>
</evidence>
<sequence>MPIITNFKSEPPSGAIGPLLVRKKKCVKNLSVALCKKKKKKRNQYQHKLFAPYLRPPTDTTTTGTCFMLSTCLIRNCVLIRPRLFVICLKAIRCQSKKSDFPDFTKINDPKLREIIEGSNFGTEAILKKQREDQDKKKKMEQEKKRLEQEREVERRREEKRAKEEAESNKTDNNNEANHNNDDKLATVNAKLESDFSKTESGKLRGENTGTRETVVETEEEELKLKAENKIIATSKDSVEESDIPNLAKEINETIQKEIAGLPSQKAKNQSKLAKNLTKYLDSAHDTILTATRALNDVTGYSAIEKLKKSIETQEVDLKKAKETVKQCKIAYGEAIQRRSQSQREVNELLTRKHNWSSNDLERFTELYRNDHENEIHEQEAERKLDEAESKVDGVQLKLTQSILTRYHEEQIWSDKIRRSSTWGTWVLMGLNVILFVVATFIVEPWKRNKLVFAFEDKVKQVLVGISQENEQILDPIIDKLEPTDGQVPIKSSSFDFKFVANSWHGLKAALVRNYEALMSSEITNLEFDKFEFELFTMTVAIVAFSMGSLIVSIFK</sequence>
<name>B9WAY9_CANDC</name>
<dbReference type="Proteomes" id="UP000002605">
    <property type="component" value="Chromosome 2"/>
</dbReference>
<reference evidence="14 15" key="1">
    <citation type="journal article" date="2009" name="Genome Res.">
        <title>Comparative genomics of the fungal pathogens Candida dubliniensis and Candida albicans.</title>
        <authorList>
            <person name="Jackson A.P."/>
            <person name="Gamble J.A."/>
            <person name="Yeomans T."/>
            <person name="Moran G.P."/>
            <person name="Saunders D."/>
            <person name="Harris D."/>
            <person name="Aslett M."/>
            <person name="Barrell J.F."/>
            <person name="Butler G."/>
            <person name="Citiulo F."/>
            <person name="Coleman D.C."/>
            <person name="de Groot P.W.J."/>
            <person name="Goodwin T.J."/>
            <person name="Quail M.A."/>
            <person name="McQuillan J."/>
            <person name="Munro C.A."/>
            <person name="Pain A."/>
            <person name="Poulter R.T."/>
            <person name="Rajandream M.A."/>
            <person name="Renauld H."/>
            <person name="Spiering M.J."/>
            <person name="Tivey A."/>
            <person name="Gow N.A.R."/>
            <person name="Barrell B."/>
            <person name="Sullivan D.J."/>
            <person name="Berriman M."/>
        </authorList>
    </citation>
    <scope>NUCLEOTIDE SEQUENCE [LARGE SCALE GENOMIC DNA]</scope>
    <source>
        <strain evidence="15">CD36 / ATCC MYA-646 / CBS 7987 / NCPF 3949 / NRRL Y-17841</strain>
    </source>
</reference>
<evidence type="ECO:0000256" key="10">
    <source>
        <dbReference type="RuleBase" id="RU364128"/>
    </source>
</evidence>
<keyword evidence="8 10" id="KW-0472">Membrane</keyword>
<evidence type="ECO:0000256" key="2">
    <source>
        <dbReference type="ARBA" id="ARBA00022692"/>
    </source>
</evidence>
<dbReference type="GeneID" id="8045818"/>
<feature type="transmembrane region" description="Helical" evidence="10">
    <location>
        <begin position="535"/>
        <end position="555"/>
    </location>
</feature>